<feature type="transmembrane region" description="Helical" evidence="1">
    <location>
        <begin position="128"/>
        <end position="150"/>
    </location>
</feature>
<evidence type="ECO:0000313" key="2">
    <source>
        <dbReference type="EMBL" id="MBD8025157.1"/>
    </source>
</evidence>
<gene>
    <name evidence="2" type="ORF">H9636_00670</name>
</gene>
<sequence length="162" mass="18388">MEELVILFLFAITLHNLEEALWLPAWSQQVSKFHKPVGKDEFHFAVIIITSLAYLITFLFLLYPNLNLIKYMLIGFLGSMVVNAIFPHLLATILLRRYAPGVVTGILLNIPINSMIIVRFIQENEITLTGLFISTIIVGIVLLSLIPILFKVGKRLLNKIDE</sequence>
<proteinExistence type="predicted"/>
<organism evidence="2 3">
    <name type="scientific">Ureibacillus galli</name>
    <dbReference type="NCBI Taxonomy" id="2762222"/>
    <lineage>
        <taxon>Bacteria</taxon>
        <taxon>Bacillati</taxon>
        <taxon>Bacillota</taxon>
        <taxon>Bacilli</taxon>
        <taxon>Bacillales</taxon>
        <taxon>Caryophanaceae</taxon>
        <taxon>Ureibacillus</taxon>
    </lineage>
</organism>
<accession>A0ABR8X760</accession>
<dbReference type="Pfam" id="PF13787">
    <property type="entry name" value="HXXEE"/>
    <property type="match status" value="1"/>
</dbReference>
<dbReference type="RefSeq" id="WP_191705731.1">
    <property type="nucleotide sequence ID" value="NZ_JACSQA010000001.1"/>
</dbReference>
<evidence type="ECO:0000313" key="3">
    <source>
        <dbReference type="Proteomes" id="UP000640930"/>
    </source>
</evidence>
<reference evidence="2 3" key="1">
    <citation type="submission" date="2020-08" db="EMBL/GenBank/DDBJ databases">
        <title>A Genomic Blueprint of the Chicken Gut Microbiome.</title>
        <authorList>
            <person name="Gilroy R."/>
            <person name="Ravi A."/>
            <person name="Getino M."/>
            <person name="Pursley I."/>
            <person name="Horton D.L."/>
            <person name="Alikhan N.-F."/>
            <person name="Baker D."/>
            <person name="Gharbi K."/>
            <person name="Hall N."/>
            <person name="Watson M."/>
            <person name="Adriaenssens E.M."/>
            <person name="Foster-Nyarko E."/>
            <person name="Jarju S."/>
            <person name="Secka A."/>
            <person name="Antonio M."/>
            <person name="Oren A."/>
            <person name="Chaudhuri R."/>
            <person name="La Ragione R.M."/>
            <person name="Hildebrand F."/>
            <person name="Pallen M.J."/>
        </authorList>
    </citation>
    <scope>NUCLEOTIDE SEQUENCE [LARGE SCALE GENOMIC DNA]</scope>
    <source>
        <strain evidence="2 3">Re31</strain>
    </source>
</reference>
<comment type="caution">
    <text evidence="2">The sequence shown here is derived from an EMBL/GenBank/DDBJ whole genome shotgun (WGS) entry which is preliminary data.</text>
</comment>
<dbReference type="EMBL" id="JACSQA010000001">
    <property type="protein sequence ID" value="MBD8025157.1"/>
    <property type="molecule type" value="Genomic_DNA"/>
</dbReference>
<feature type="transmembrane region" description="Helical" evidence="1">
    <location>
        <begin position="71"/>
        <end position="95"/>
    </location>
</feature>
<evidence type="ECO:0000256" key="1">
    <source>
        <dbReference type="SAM" id="Phobius"/>
    </source>
</evidence>
<keyword evidence="3" id="KW-1185">Reference proteome</keyword>
<dbReference type="InterPro" id="IPR025671">
    <property type="entry name" value="HXXEE"/>
</dbReference>
<feature type="transmembrane region" description="Helical" evidence="1">
    <location>
        <begin position="44"/>
        <end position="64"/>
    </location>
</feature>
<keyword evidence="1" id="KW-1133">Transmembrane helix</keyword>
<keyword evidence="1" id="KW-0812">Transmembrane</keyword>
<name>A0ABR8X760_9BACL</name>
<feature type="transmembrane region" description="Helical" evidence="1">
    <location>
        <begin position="101"/>
        <end position="121"/>
    </location>
</feature>
<keyword evidence="1" id="KW-0472">Membrane</keyword>
<dbReference type="Proteomes" id="UP000640930">
    <property type="component" value="Unassembled WGS sequence"/>
</dbReference>
<protein>
    <submittedName>
        <fullName evidence="2">HXXEE domain-containing protein</fullName>
    </submittedName>
</protein>